<dbReference type="Pfam" id="PF19035">
    <property type="entry name" value="TSP1_CCN"/>
    <property type="match status" value="1"/>
</dbReference>
<dbReference type="PROSITE" id="PS01225">
    <property type="entry name" value="CTCK_2"/>
    <property type="match status" value="1"/>
</dbReference>
<keyword evidence="4" id="KW-0732">Signal</keyword>
<evidence type="ECO:0000256" key="5">
    <source>
        <dbReference type="ARBA" id="ARBA00023157"/>
    </source>
</evidence>
<dbReference type="SMART" id="SM00121">
    <property type="entry name" value="IB"/>
    <property type="match status" value="1"/>
</dbReference>
<dbReference type="GeneID" id="117535608"/>
<dbReference type="PROSITE" id="PS50184">
    <property type="entry name" value="VWFC_2"/>
    <property type="match status" value="1"/>
</dbReference>
<dbReference type="SMART" id="SM00214">
    <property type="entry name" value="VWC"/>
    <property type="match status" value="1"/>
</dbReference>
<proteinExistence type="inferred from homology"/>
<feature type="domain" description="IGFBP N-terminal" evidence="9">
    <location>
        <begin position="77"/>
        <end position="166"/>
    </location>
</feature>
<dbReference type="Proteomes" id="UP000515161">
    <property type="component" value="Unplaced"/>
</dbReference>
<dbReference type="SMART" id="SM00209">
    <property type="entry name" value="TSP1"/>
    <property type="match status" value="1"/>
</dbReference>
<dbReference type="InterPro" id="IPR050941">
    <property type="entry name" value="CCN"/>
</dbReference>
<sequence length="394" mass="42597">MVKCGACGDYRLQQGPVEDVCEHLCQLNCTHPENTARDAIRSRSLVAGGEQEKEQKAVARDMARRQLLCSLLLCVITQVCCQPCVGPCQCPPSMPRCPAGVPLVSDGCGCCRLCARQEGEACGPRRPCDASRGLQCDLSASFPGEPGQCVGGNQLGCELDGRRLEEGEVFQPSCAQLCHCMGGGVTCVPLCSEDLQRPAEGCTRPQLLRLPGRCCREWVCEGRDNSIVPNPPAADEPGGGLSGPPFGSISNCIHWSSDWSPCSHNCGPGVSTRSTNRNWACRLQTEARLCQVRPCQTLPRLRRLQPGPGGGCESSYSSPLPDQLEHQGCRSTRAHRPRYCPPSCSPSLTRTVRVVFRCPQNRLTLQQVMVIESCSCNPSPCRRPRCPALAMSCI</sequence>
<dbReference type="PROSITE" id="PS50092">
    <property type="entry name" value="TSP1"/>
    <property type="match status" value="1"/>
</dbReference>
<dbReference type="InterPro" id="IPR017891">
    <property type="entry name" value="Insulin_GF-bd_Cys-rich_CS"/>
</dbReference>
<dbReference type="SMART" id="SM00041">
    <property type="entry name" value="CT"/>
    <property type="match status" value="1"/>
</dbReference>
<dbReference type="InterPro" id="IPR009030">
    <property type="entry name" value="Growth_fac_rcpt_cys_sf"/>
</dbReference>
<dbReference type="PROSITE" id="PS01208">
    <property type="entry name" value="VWFC_1"/>
    <property type="match status" value="1"/>
</dbReference>
<dbReference type="RefSeq" id="XP_034056024.1">
    <property type="nucleotide sequence ID" value="XM_034200133.1"/>
</dbReference>
<evidence type="ECO:0000259" key="7">
    <source>
        <dbReference type="PROSITE" id="PS01225"/>
    </source>
</evidence>
<dbReference type="SUPFAM" id="SSF57184">
    <property type="entry name" value="Growth factor receptor domain"/>
    <property type="match status" value="1"/>
</dbReference>
<dbReference type="GO" id="GO:0031012">
    <property type="term" value="C:extracellular matrix"/>
    <property type="evidence" value="ECO:0007669"/>
    <property type="project" value="TreeGrafter"/>
</dbReference>
<dbReference type="PROSITE" id="PS00222">
    <property type="entry name" value="IGFBP_N_1"/>
    <property type="match status" value="1"/>
</dbReference>
<dbReference type="PANTHER" id="PTHR11348:SF22">
    <property type="entry name" value="CCN FAMILY MEMBER 5"/>
    <property type="match status" value="1"/>
</dbReference>
<keyword evidence="10" id="KW-1185">Reference proteome</keyword>
<dbReference type="GO" id="GO:0005178">
    <property type="term" value="F:integrin binding"/>
    <property type="evidence" value="ECO:0007669"/>
    <property type="project" value="TreeGrafter"/>
</dbReference>
<dbReference type="GO" id="GO:0007155">
    <property type="term" value="P:cell adhesion"/>
    <property type="evidence" value="ECO:0007669"/>
    <property type="project" value="TreeGrafter"/>
</dbReference>
<dbReference type="Pfam" id="PF00219">
    <property type="entry name" value="IGFBP"/>
    <property type="match status" value="1"/>
</dbReference>
<evidence type="ECO:0000259" key="8">
    <source>
        <dbReference type="PROSITE" id="PS50184"/>
    </source>
</evidence>
<dbReference type="InParanoid" id="A0A6P8SY58"/>
<evidence type="ECO:0000256" key="4">
    <source>
        <dbReference type="ARBA" id="ARBA00022729"/>
    </source>
</evidence>
<evidence type="ECO:0000256" key="2">
    <source>
        <dbReference type="ARBA" id="ARBA00008125"/>
    </source>
</evidence>
<dbReference type="InterPro" id="IPR000884">
    <property type="entry name" value="TSP1_rpt"/>
</dbReference>
<evidence type="ECO:0000256" key="3">
    <source>
        <dbReference type="ARBA" id="ARBA00022525"/>
    </source>
</evidence>
<dbReference type="AlphaFoldDB" id="A0A6P8SY58"/>
<dbReference type="InterPro" id="IPR000867">
    <property type="entry name" value="IGFBP-like"/>
</dbReference>
<dbReference type="PROSITE" id="PS51323">
    <property type="entry name" value="IGFBP_N_2"/>
    <property type="match status" value="1"/>
</dbReference>
<dbReference type="GO" id="GO:0045597">
    <property type="term" value="P:positive regulation of cell differentiation"/>
    <property type="evidence" value="ECO:0007669"/>
    <property type="project" value="TreeGrafter"/>
</dbReference>
<dbReference type="OrthoDB" id="365605at2759"/>
<feature type="domain" description="VWFC" evidence="8">
    <location>
        <begin position="157"/>
        <end position="221"/>
    </location>
</feature>
<evidence type="ECO:0000313" key="10">
    <source>
        <dbReference type="Proteomes" id="UP000515161"/>
    </source>
</evidence>
<evidence type="ECO:0000256" key="6">
    <source>
        <dbReference type="PROSITE-ProRule" id="PRU00039"/>
    </source>
</evidence>
<dbReference type="InterPro" id="IPR006207">
    <property type="entry name" value="Cys_knot_C"/>
</dbReference>
<evidence type="ECO:0000259" key="9">
    <source>
        <dbReference type="PROSITE" id="PS51323"/>
    </source>
</evidence>
<gene>
    <name evidence="11" type="primary">LOC117535608</name>
</gene>
<keyword evidence="3" id="KW-0964">Secreted</keyword>
<comment type="subcellular location">
    <subcellularLocation>
        <location evidence="1">Secreted</location>
    </subcellularLocation>
</comment>
<dbReference type="GO" id="GO:0008201">
    <property type="term" value="F:heparin binding"/>
    <property type="evidence" value="ECO:0007669"/>
    <property type="project" value="TreeGrafter"/>
</dbReference>
<evidence type="ECO:0000313" key="11">
    <source>
        <dbReference type="RefSeq" id="XP_034056024.1"/>
    </source>
</evidence>
<dbReference type="PANTHER" id="PTHR11348">
    <property type="entry name" value="CONNECTIVE TISSUE GROWTH FACTOR-RELATED"/>
    <property type="match status" value="1"/>
</dbReference>
<keyword evidence="5" id="KW-1015">Disulfide bond</keyword>
<evidence type="ECO:0000256" key="1">
    <source>
        <dbReference type="ARBA" id="ARBA00004613"/>
    </source>
</evidence>
<organism evidence="10 11">
    <name type="scientific">Gymnodraco acuticeps</name>
    <name type="common">Antarctic dragonfish</name>
    <dbReference type="NCBI Taxonomy" id="8218"/>
    <lineage>
        <taxon>Eukaryota</taxon>
        <taxon>Metazoa</taxon>
        <taxon>Chordata</taxon>
        <taxon>Craniata</taxon>
        <taxon>Vertebrata</taxon>
        <taxon>Euteleostomi</taxon>
        <taxon>Actinopterygii</taxon>
        <taxon>Neopterygii</taxon>
        <taxon>Teleostei</taxon>
        <taxon>Neoteleostei</taxon>
        <taxon>Acanthomorphata</taxon>
        <taxon>Eupercaria</taxon>
        <taxon>Perciformes</taxon>
        <taxon>Notothenioidei</taxon>
        <taxon>Bathydraconidae</taxon>
        <taxon>Gymnodraco</taxon>
    </lineage>
</organism>
<accession>A0A6P8SY58</accession>
<dbReference type="KEGG" id="gacu:117535608"/>
<comment type="similarity">
    <text evidence="2">Belongs to the CCN family.</text>
</comment>
<dbReference type="GO" id="GO:0005615">
    <property type="term" value="C:extracellular space"/>
    <property type="evidence" value="ECO:0007669"/>
    <property type="project" value="TreeGrafter"/>
</dbReference>
<name>A0A6P8SY58_GYMAC</name>
<reference evidence="11" key="1">
    <citation type="submission" date="2025-08" db="UniProtKB">
        <authorList>
            <consortium name="RefSeq"/>
        </authorList>
    </citation>
    <scope>IDENTIFICATION</scope>
</reference>
<dbReference type="SUPFAM" id="SSF57603">
    <property type="entry name" value="FnI-like domain"/>
    <property type="match status" value="1"/>
</dbReference>
<dbReference type="InterPro" id="IPR001007">
    <property type="entry name" value="VWF_dom"/>
</dbReference>
<feature type="domain" description="CTCK" evidence="7">
    <location>
        <begin position="312"/>
        <end position="387"/>
    </location>
</feature>
<protein>
    <submittedName>
        <fullName evidence="11">CCN family member 5-like</fullName>
    </submittedName>
</protein>
<dbReference type="GO" id="GO:0007165">
    <property type="term" value="P:signal transduction"/>
    <property type="evidence" value="ECO:0007669"/>
    <property type="project" value="InterPro"/>
</dbReference>
<dbReference type="InterPro" id="IPR043973">
    <property type="entry name" value="TSP1_CCN"/>
</dbReference>
<comment type="caution">
    <text evidence="6">Lacks conserved residue(s) required for the propagation of feature annotation.</text>
</comment>